<dbReference type="EMBL" id="BMMW01000006">
    <property type="protein sequence ID" value="GGK68470.1"/>
    <property type="molecule type" value="Genomic_DNA"/>
</dbReference>
<dbReference type="InterPro" id="IPR036259">
    <property type="entry name" value="MFS_trans_sf"/>
</dbReference>
<evidence type="ECO:0000256" key="2">
    <source>
        <dbReference type="ARBA" id="ARBA00022448"/>
    </source>
</evidence>
<feature type="transmembrane region" description="Helical" evidence="7">
    <location>
        <begin position="365"/>
        <end position="387"/>
    </location>
</feature>
<feature type="transmembrane region" description="Helical" evidence="7">
    <location>
        <begin position="300"/>
        <end position="328"/>
    </location>
</feature>
<reference evidence="9" key="2">
    <citation type="submission" date="2020-09" db="EMBL/GenBank/DDBJ databases">
        <authorList>
            <person name="Sun Q."/>
            <person name="Zhou Y."/>
        </authorList>
    </citation>
    <scope>NUCLEOTIDE SEQUENCE</scope>
    <source>
        <strain evidence="9">CGMCC 4.7278</strain>
    </source>
</reference>
<organism evidence="9 10">
    <name type="scientific">Nocardia camponoti</name>
    <dbReference type="NCBI Taxonomy" id="1616106"/>
    <lineage>
        <taxon>Bacteria</taxon>
        <taxon>Bacillati</taxon>
        <taxon>Actinomycetota</taxon>
        <taxon>Actinomycetes</taxon>
        <taxon>Mycobacteriales</taxon>
        <taxon>Nocardiaceae</taxon>
        <taxon>Nocardia</taxon>
    </lineage>
</organism>
<keyword evidence="2" id="KW-0813">Transport</keyword>
<evidence type="ECO:0000313" key="9">
    <source>
        <dbReference type="EMBL" id="GGK68470.1"/>
    </source>
</evidence>
<dbReference type="InterPro" id="IPR011701">
    <property type="entry name" value="MFS"/>
</dbReference>
<dbReference type="PANTHER" id="PTHR23517">
    <property type="entry name" value="RESISTANCE PROTEIN MDTM, PUTATIVE-RELATED-RELATED"/>
    <property type="match status" value="1"/>
</dbReference>
<feature type="transmembrane region" description="Helical" evidence="7">
    <location>
        <begin position="237"/>
        <end position="262"/>
    </location>
</feature>
<feature type="transmembrane region" description="Helical" evidence="7">
    <location>
        <begin position="274"/>
        <end position="294"/>
    </location>
</feature>
<evidence type="ECO:0000256" key="3">
    <source>
        <dbReference type="ARBA" id="ARBA00022475"/>
    </source>
</evidence>
<reference evidence="9" key="1">
    <citation type="journal article" date="2014" name="Int. J. Syst. Evol. Microbiol.">
        <title>Complete genome sequence of Corynebacterium casei LMG S-19264T (=DSM 44701T), isolated from a smear-ripened cheese.</title>
        <authorList>
            <consortium name="US DOE Joint Genome Institute (JGI-PGF)"/>
            <person name="Walter F."/>
            <person name="Albersmeier A."/>
            <person name="Kalinowski J."/>
            <person name="Ruckert C."/>
        </authorList>
    </citation>
    <scope>NUCLEOTIDE SEQUENCE</scope>
    <source>
        <strain evidence="9">CGMCC 4.7278</strain>
    </source>
</reference>
<comment type="caution">
    <text evidence="9">The sequence shown here is derived from an EMBL/GenBank/DDBJ whole genome shotgun (WGS) entry which is preliminary data.</text>
</comment>
<dbReference type="PROSITE" id="PS50850">
    <property type="entry name" value="MFS"/>
    <property type="match status" value="1"/>
</dbReference>
<evidence type="ECO:0000256" key="6">
    <source>
        <dbReference type="ARBA" id="ARBA00023136"/>
    </source>
</evidence>
<feature type="transmembrane region" description="Helical" evidence="7">
    <location>
        <begin position="16"/>
        <end position="39"/>
    </location>
</feature>
<feature type="transmembrane region" description="Helical" evidence="7">
    <location>
        <begin position="105"/>
        <end position="123"/>
    </location>
</feature>
<dbReference type="SUPFAM" id="SSF103473">
    <property type="entry name" value="MFS general substrate transporter"/>
    <property type="match status" value="1"/>
</dbReference>
<keyword evidence="5 7" id="KW-1133">Transmembrane helix</keyword>
<dbReference type="AlphaFoldDB" id="A0A917QTW7"/>
<feature type="transmembrane region" description="Helical" evidence="7">
    <location>
        <begin position="77"/>
        <end position="99"/>
    </location>
</feature>
<feature type="transmembrane region" description="Helical" evidence="7">
    <location>
        <begin position="143"/>
        <end position="166"/>
    </location>
</feature>
<evidence type="ECO:0000259" key="8">
    <source>
        <dbReference type="PROSITE" id="PS50850"/>
    </source>
</evidence>
<evidence type="ECO:0000256" key="7">
    <source>
        <dbReference type="SAM" id="Phobius"/>
    </source>
</evidence>
<dbReference type="Pfam" id="PF07690">
    <property type="entry name" value="MFS_1"/>
    <property type="match status" value="2"/>
</dbReference>
<name>A0A917QTW7_9NOCA</name>
<dbReference type="Gene3D" id="1.20.1250.20">
    <property type="entry name" value="MFS general substrate transporter like domains"/>
    <property type="match status" value="2"/>
</dbReference>
<protein>
    <submittedName>
        <fullName evidence="9">MFS transporter</fullName>
    </submittedName>
</protein>
<proteinExistence type="predicted"/>
<keyword evidence="6 7" id="KW-0472">Membrane</keyword>
<accession>A0A917QTW7</accession>
<evidence type="ECO:0000256" key="5">
    <source>
        <dbReference type="ARBA" id="ARBA00022989"/>
    </source>
</evidence>
<keyword evidence="3" id="KW-1003">Cell membrane</keyword>
<keyword evidence="4 7" id="KW-0812">Transmembrane</keyword>
<feature type="transmembrane region" description="Helical" evidence="7">
    <location>
        <begin position="172"/>
        <end position="192"/>
    </location>
</feature>
<dbReference type="InterPro" id="IPR050171">
    <property type="entry name" value="MFS_Transporters"/>
</dbReference>
<dbReference type="RefSeq" id="WP_229684259.1">
    <property type="nucleotide sequence ID" value="NZ_BMMW01000006.1"/>
</dbReference>
<feature type="transmembrane region" description="Helical" evidence="7">
    <location>
        <begin position="45"/>
        <end position="65"/>
    </location>
</feature>
<dbReference type="CDD" id="cd17325">
    <property type="entry name" value="MFS_MdtG_SLC18_like"/>
    <property type="match status" value="1"/>
</dbReference>
<dbReference type="GO" id="GO:0005886">
    <property type="term" value="C:plasma membrane"/>
    <property type="evidence" value="ECO:0007669"/>
    <property type="project" value="UniProtKB-SubCell"/>
</dbReference>
<dbReference type="Proteomes" id="UP000612956">
    <property type="component" value="Unassembled WGS sequence"/>
</dbReference>
<evidence type="ECO:0000313" key="10">
    <source>
        <dbReference type="Proteomes" id="UP000612956"/>
    </source>
</evidence>
<keyword evidence="10" id="KW-1185">Reference proteome</keyword>
<dbReference type="GO" id="GO:0022857">
    <property type="term" value="F:transmembrane transporter activity"/>
    <property type="evidence" value="ECO:0007669"/>
    <property type="project" value="InterPro"/>
</dbReference>
<comment type="subcellular location">
    <subcellularLocation>
        <location evidence="1">Cell membrane</location>
        <topology evidence="1">Multi-pass membrane protein</topology>
    </subcellularLocation>
</comment>
<feature type="domain" description="Major facilitator superfamily (MFS) profile" evidence="8">
    <location>
        <begin position="16"/>
        <end position="391"/>
    </location>
</feature>
<dbReference type="InterPro" id="IPR020846">
    <property type="entry name" value="MFS_dom"/>
</dbReference>
<evidence type="ECO:0000256" key="4">
    <source>
        <dbReference type="ARBA" id="ARBA00022692"/>
    </source>
</evidence>
<evidence type="ECO:0000256" key="1">
    <source>
        <dbReference type="ARBA" id="ARBA00004651"/>
    </source>
</evidence>
<sequence length="399" mass="40144">MSAGLASEQPVQLRALVLPVFAPMALYGVGAGAAAPMYALRALELGASAGQAGVVVALSGLGMVLTDLPAGRIVARIGERAAIGVGSVLGTIGVVAAIFAPHLGVLAVGLLLNGAAGAVWGLARQTYLVSAVSPDQRGRAMSLLAGSHRLGFFCGPFFGAALVHGFGPVGALWLQLATTLAASLAILVIRSADLDDKTELRPLYTVLSENRRALSTLGLASVAIGAARASRTALLPLWAAHLGIGPATTSVLFGLAGAVDVLMSYPAGVWLDRAGSRVTGVACGICFAAGYAALPFTHSALTMGAATMVLGLANGLSNGLIMTVGAFAAPDGRRAEFLGAWRLTHDVGMFTGPVLVGLVGAAMGLASAGVLLACGVGLGTVAIYRWFPGRVQHTMVSDD</sequence>
<gene>
    <name evidence="9" type="ORF">GCM10011591_45780</name>
</gene>